<sequence length="618" mass="70616">MPHTLSTIPPELLTEILSYPGIPSLKFLRRAIPCRRILNFTAQILFREFTIRLATPAGSAIRLGELLNYKPPLSEPTDTDSGYGGIFASMRRFVLDTRYPIISNNGRGLEAIKLGRDFLRQDLPKLASYVERQQLEGLENLIEVVEKIIATGCRLTEISWLTSGSLYPYVHASLSSILCSPVTERQYQLHVLLITNSVSNLMHYCPQLSNLYRFTIRFIENLDTTNIYNCLDPEHVQCLAQTVLRSKDSLQHFMLDLRSVQTSPWANRPLFAALEQATELRSLETYALSGFTLDLDFTNLKKLVHIASAQTRVWQLAEGKYTETNDPWDPDDEASYQNKLFQQILNSDVRLERVCVMNYGKAIHNFFLRNESGITHIDLFGISEANKELAPLFWEQVVPKYAVTLKKIGARFANDDGAWIWKDDPQNLVKPALSQCKNLEVLKICFYYGASAPGQPTRVGRNENHILPMIDSLSTTCSKISTIYIDFCGPAAELQAEDSRWQILKWTGRPKEGMLEERYLDIIFEVRAGPYARTTVPALSKISQLRKRLLGSYPKKPDYLAGYTGMPLLYDAHIISWRLPISECKKPGRYMAYSDEVYRYDDGSEKDWGAYEEFLRYC</sequence>
<evidence type="ECO:0000313" key="3">
    <source>
        <dbReference type="Proteomes" id="UP000475325"/>
    </source>
</evidence>
<dbReference type="Proteomes" id="UP000475325">
    <property type="component" value="Unassembled WGS sequence"/>
</dbReference>
<gene>
    <name evidence="1" type="ORF">TWF102_002776</name>
    <name evidence="2" type="ORF">TWF703_005292</name>
</gene>
<proteinExistence type="predicted"/>
<protein>
    <recommendedName>
        <fullName evidence="5">F-box domain-containing protein</fullName>
    </recommendedName>
</protein>
<dbReference type="Proteomes" id="UP000480548">
    <property type="component" value="Unassembled WGS sequence"/>
</dbReference>
<evidence type="ECO:0000313" key="1">
    <source>
        <dbReference type="EMBL" id="KAF3105016.1"/>
    </source>
</evidence>
<dbReference type="EMBL" id="WIQW01000015">
    <property type="protein sequence ID" value="KAF3105016.1"/>
    <property type="molecule type" value="Genomic_DNA"/>
</dbReference>
<accession>A0A7C8K407</accession>
<comment type="caution">
    <text evidence="2">The sequence shown here is derived from an EMBL/GenBank/DDBJ whole genome shotgun (WGS) entry which is preliminary data.</text>
</comment>
<evidence type="ECO:0000313" key="4">
    <source>
        <dbReference type="Proteomes" id="UP000480548"/>
    </source>
</evidence>
<organism evidence="2 4">
    <name type="scientific">Orbilia oligospora</name>
    <name type="common">Nematode-trapping fungus</name>
    <name type="synonym">Arthrobotrys oligospora</name>
    <dbReference type="NCBI Taxonomy" id="2813651"/>
    <lineage>
        <taxon>Eukaryota</taxon>
        <taxon>Fungi</taxon>
        <taxon>Dikarya</taxon>
        <taxon>Ascomycota</taxon>
        <taxon>Pezizomycotina</taxon>
        <taxon>Orbiliomycetes</taxon>
        <taxon>Orbiliales</taxon>
        <taxon>Orbiliaceae</taxon>
        <taxon>Orbilia</taxon>
    </lineage>
</organism>
<name>A0A7C8K407_ORBOL</name>
<dbReference type="AlphaFoldDB" id="A0A7C8K407"/>
<evidence type="ECO:0008006" key="5">
    <source>
        <dbReference type="Google" id="ProtNLM"/>
    </source>
</evidence>
<reference evidence="3 4" key="1">
    <citation type="submission" date="2019-06" db="EMBL/GenBank/DDBJ databases">
        <authorList>
            <person name="Palmer J.M."/>
        </authorList>
    </citation>
    <scope>NUCLEOTIDE SEQUENCE [LARGE SCALE GENOMIC DNA]</scope>
    <source>
        <strain evidence="1 3">TWF102</strain>
        <strain evidence="2 4">TWF703</strain>
    </source>
</reference>
<dbReference type="EMBL" id="WIQZ01000027">
    <property type="protein sequence ID" value="KAF3136972.1"/>
    <property type="molecule type" value="Genomic_DNA"/>
</dbReference>
<evidence type="ECO:0000313" key="2">
    <source>
        <dbReference type="EMBL" id="KAF3136972.1"/>
    </source>
</evidence>